<proteinExistence type="predicted"/>
<name>A0AAV8W1S5_9CUCU</name>
<reference evidence="1 2" key="1">
    <citation type="journal article" date="2023" name="Insect Mol. Biol.">
        <title>Genome sequencing provides insights into the evolution of gene families encoding plant cell wall-degrading enzymes in longhorned beetles.</title>
        <authorList>
            <person name="Shin N.R."/>
            <person name="Okamura Y."/>
            <person name="Kirsch R."/>
            <person name="Pauchet Y."/>
        </authorList>
    </citation>
    <scope>NUCLEOTIDE SEQUENCE [LARGE SCALE GENOMIC DNA]</scope>
    <source>
        <strain evidence="1">EAD_L_NR</strain>
    </source>
</reference>
<gene>
    <name evidence="1" type="ORF">NQ315_011681</name>
</gene>
<evidence type="ECO:0000313" key="2">
    <source>
        <dbReference type="Proteomes" id="UP001159042"/>
    </source>
</evidence>
<dbReference type="EMBL" id="JANEYG010000015">
    <property type="protein sequence ID" value="KAJ8920031.1"/>
    <property type="molecule type" value="Genomic_DNA"/>
</dbReference>
<dbReference type="AlphaFoldDB" id="A0AAV8W1S5"/>
<accession>A0AAV8W1S5</accession>
<protein>
    <submittedName>
        <fullName evidence="1">Uncharacterized protein</fullName>
    </submittedName>
</protein>
<keyword evidence="2" id="KW-1185">Reference proteome</keyword>
<dbReference type="Proteomes" id="UP001159042">
    <property type="component" value="Unassembled WGS sequence"/>
</dbReference>
<sequence>MDHKGYFPKPSSQLLCHLHNLFHVFTITCETYLLHGKHGIWCIIMEHRSDKCLLYSAFINYLDSPSSLTPNRLRYRANGIVWCAHLSQNLIQPLKRAM</sequence>
<comment type="caution">
    <text evidence="1">The sequence shown here is derived from an EMBL/GenBank/DDBJ whole genome shotgun (WGS) entry which is preliminary data.</text>
</comment>
<evidence type="ECO:0000313" key="1">
    <source>
        <dbReference type="EMBL" id="KAJ8920031.1"/>
    </source>
</evidence>
<organism evidence="1 2">
    <name type="scientific">Exocentrus adspersus</name>
    <dbReference type="NCBI Taxonomy" id="1586481"/>
    <lineage>
        <taxon>Eukaryota</taxon>
        <taxon>Metazoa</taxon>
        <taxon>Ecdysozoa</taxon>
        <taxon>Arthropoda</taxon>
        <taxon>Hexapoda</taxon>
        <taxon>Insecta</taxon>
        <taxon>Pterygota</taxon>
        <taxon>Neoptera</taxon>
        <taxon>Endopterygota</taxon>
        <taxon>Coleoptera</taxon>
        <taxon>Polyphaga</taxon>
        <taxon>Cucujiformia</taxon>
        <taxon>Chrysomeloidea</taxon>
        <taxon>Cerambycidae</taxon>
        <taxon>Lamiinae</taxon>
        <taxon>Acanthocinini</taxon>
        <taxon>Exocentrus</taxon>
    </lineage>
</organism>